<dbReference type="PANTHER" id="PTHR48054">
    <property type="entry name" value="RECEPTOR KINASE-LIKE PROTEIN XA21"/>
    <property type="match status" value="1"/>
</dbReference>
<protein>
    <submittedName>
        <fullName evidence="1">Uncharacterized protein</fullName>
    </submittedName>
</protein>
<dbReference type="InterPro" id="IPR052592">
    <property type="entry name" value="LRR-RLK"/>
</dbReference>
<sequence>MMMTIHRDSSNPTTSSLFFGEGSMYSENCTSLQYVFLYGNGPSGTFLENLFRLQLCRAAPSTNISFQGLSYGIGNLSNLVELDISLNGFVGRVPDVFEGLRMQESFSSGSNGLTGLLPVYLVNSASLSGIDLHNNNLGKSVSCTEIPPSGEHRHPRYYCRTLDTTAVQFFFHYICSWLELHREEMPSNVGAATDDVNCAIVSTQLATKTRMLRTLVKNEQVF</sequence>
<name>A0ABR2R4C7_9ROSI</name>
<comment type="caution">
    <text evidence="1">The sequence shown here is derived from an EMBL/GenBank/DDBJ whole genome shotgun (WGS) entry which is preliminary data.</text>
</comment>
<proteinExistence type="predicted"/>
<gene>
    <name evidence="1" type="ORF">V6N11_074718</name>
</gene>
<dbReference type="PANTHER" id="PTHR48054:SF94">
    <property type="entry name" value="LEUCINE-RICH REPEAT RECEPTOR-LIKE PROTEIN FASCIATED EAR2"/>
    <property type="match status" value="1"/>
</dbReference>
<organism evidence="1 2">
    <name type="scientific">Hibiscus sabdariffa</name>
    <name type="common">roselle</name>
    <dbReference type="NCBI Taxonomy" id="183260"/>
    <lineage>
        <taxon>Eukaryota</taxon>
        <taxon>Viridiplantae</taxon>
        <taxon>Streptophyta</taxon>
        <taxon>Embryophyta</taxon>
        <taxon>Tracheophyta</taxon>
        <taxon>Spermatophyta</taxon>
        <taxon>Magnoliopsida</taxon>
        <taxon>eudicotyledons</taxon>
        <taxon>Gunneridae</taxon>
        <taxon>Pentapetalae</taxon>
        <taxon>rosids</taxon>
        <taxon>malvids</taxon>
        <taxon>Malvales</taxon>
        <taxon>Malvaceae</taxon>
        <taxon>Malvoideae</taxon>
        <taxon>Hibiscus</taxon>
    </lineage>
</organism>
<dbReference type="InterPro" id="IPR032675">
    <property type="entry name" value="LRR_dom_sf"/>
</dbReference>
<evidence type="ECO:0000313" key="1">
    <source>
        <dbReference type="EMBL" id="KAK9007800.1"/>
    </source>
</evidence>
<dbReference type="Gene3D" id="3.80.10.10">
    <property type="entry name" value="Ribonuclease Inhibitor"/>
    <property type="match status" value="1"/>
</dbReference>
<dbReference type="Pfam" id="PF00560">
    <property type="entry name" value="LRR_1"/>
    <property type="match status" value="1"/>
</dbReference>
<evidence type="ECO:0000313" key="2">
    <source>
        <dbReference type="Proteomes" id="UP001396334"/>
    </source>
</evidence>
<dbReference type="Proteomes" id="UP001396334">
    <property type="component" value="Unassembled WGS sequence"/>
</dbReference>
<accession>A0ABR2R4C7</accession>
<reference evidence="1 2" key="1">
    <citation type="journal article" date="2024" name="G3 (Bethesda)">
        <title>Genome assembly of Hibiscus sabdariffa L. provides insights into metabolisms of medicinal natural products.</title>
        <authorList>
            <person name="Kim T."/>
        </authorList>
    </citation>
    <scope>NUCLEOTIDE SEQUENCE [LARGE SCALE GENOMIC DNA]</scope>
    <source>
        <strain evidence="1">TK-2024</strain>
        <tissue evidence="1">Old leaves</tissue>
    </source>
</reference>
<keyword evidence="2" id="KW-1185">Reference proteome</keyword>
<dbReference type="EMBL" id="JBBPBN010000026">
    <property type="protein sequence ID" value="KAK9007800.1"/>
    <property type="molecule type" value="Genomic_DNA"/>
</dbReference>
<dbReference type="InterPro" id="IPR001611">
    <property type="entry name" value="Leu-rich_rpt"/>
</dbReference>
<dbReference type="SUPFAM" id="SSF52047">
    <property type="entry name" value="RNI-like"/>
    <property type="match status" value="1"/>
</dbReference>